<dbReference type="EMBL" id="WESC01000011">
    <property type="protein sequence ID" value="KAB7739294.1"/>
    <property type="molecule type" value="Genomic_DNA"/>
</dbReference>
<comment type="caution">
    <text evidence="2">The sequence shown here is derived from an EMBL/GenBank/DDBJ whole genome shotgun (WGS) entry which is preliminary data.</text>
</comment>
<dbReference type="RefSeq" id="WP_152216750.1">
    <property type="nucleotide sequence ID" value="NZ_JBAQYD010000376.1"/>
</dbReference>
<keyword evidence="1" id="KW-0732">Signal</keyword>
<evidence type="ECO:0008006" key="4">
    <source>
        <dbReference type="Google" id="ProtNLM"/>
    </source>
</evidence>
<keyword evidence="3" id="KW-1185">Reference proteome</keyword>
<feature type="signal peptide" evidence="1">
    <location>
        <begin position="1"/>
        <end position="27"/>
    </location>
</feature>
<evidence type="ECO:0000256" key="1">
    <source>
        <dbReference type="SAM" id="SignalP"/>
    </source>
</evidence>
<gene>
    <name evidence="2" type="ORF">F2P47_12725</name>
</gene>
<evidence type="ECO:0000313" key="3">
    <source>
        <dbReference type="Proteomes" id="UP000468901"/>
    </source>
</evidence>
<reference evidence="2 3" key="1">
    <citation type="submission" date="2019-09" db="EMBL/GenBank/DDBJ databases">
        <title>Parvibaculum sedimenti sp. nov., isolated from sediment.</title>
        <authorList>
            <person name="Wang Y."/>
        </authorList>
    </citation>
    <scope>NUCLEOTIDE SEQUENCE [LARGE SCALE GENOMIC DNA]</scope>
    <source>
        <strain evidence="2 3">HXT-9</strain>
    </source>
</reference>
<sequence length="555" mass="62594">MRSKVVRAAFAAVCLLAFCVGSLPATAGVSTMWRITKDHWDPSDEKGYEDFVAALGAEDCWTLDACLKSPANPYRHTDPRVTFFVDCADVPYLLRGYYAWKNGLPFAWQSAMQSSDGPRGDIRYSSGGNRVVGRESVPATTSGVPAIPLLFEVANTVSTAMFRHDATSDSPTLFTDMYSPRLDREAIRPGTVAYDVNGHVALVWKVEPSGRIMIFSSHPDNTLDRTFVGREFLRTGPELGSIFQNWRPIRLVGARQLASGTYVGGRIVGTPNEEIPEFSLEQYVGNPPVDPSLWAVAKFVKDNEGMDFYTYLRARLSIGDLEYKPVEEMHVMMQTLCQDLRARDRAIDISRIEGHTQDMPQPDRLPRNIYGTDGVWELYSTPSRDARLKTAFKEMYDQTREFIQMKEIDAPRLRYTGADLPRDLLRAFDEENAACPIAYRKTDGTKVRLTIDDVIHRLFKLSFDPYHCVERRWGATEPGELASCPDGAKKTRWYEAEQGLRNQIDRTYDIEMDSTVEELEQGPYGLESGRGVAQAPEVDVRAFLISHMESRSAQR</sequence>
<organism evidence="2 3">
    <name type="scientific">Parvibaculum sedimenti</name>
    <dbReference type="NCBI Taxonomy" id="2608632"/>
    <lineage>
        <taxon>Bacteria</taxon>
        <taxon>Pseudomonadati</taxon>
        <taxon>Pseudomonadota</taxon>
        <taxon>Alphaproteobacteria</taxon>
        <taxon>Hyphomicrobiales</taxon>
        <taxon>Parvibaculaceae</taxon>
        <taxon>Parvibaculum</taxon>
    </lineage>
</organism>
<dbReference type="AlphaFoldDB" id="A0A6N6VEW6"/>
<accession>A0A6N6VEW6</accession>
<name>A0A6N6VEW6_9HYPH</name>
<protein>
    <recommendedName>
        <fullName evidence="4">YARHG domain-containing protein</fullName>
    </recommendedName>
</protein>
<evidence type="ECO:0000313" key="2">
    <source>
        <dbReference type="EMBL" id="KAB7739294.1"/>
    </source>
</evidence>
<feature type="chain" id="PRO_5026723435" description="YARHG domain-containing protein" evidence="1">
    <location>
        <begin position="28"/>
        <end position="555"/>
    </location>
</feature>
<proteinExistence type="predicted"/>
<dbReference type="Proteomes" id="UP000468901">
    <property type="component" value="Unassembled WGS sequence"/>
</dbReference>